<dbReference type="AlphaFoldDB" id="A0A518D8X7"/>
<dbReference type="RefSeq" id="WP_145282278.1">
    <property type="nucleotide sequence ID" value="NZ_CP036291.1"/>
</dbReference>
<organism evidence="1 2">
    <name type="scientific">Pirellulimonas nuda</name>
    <dbReference type="NCBI Taxonomy" id="2528009"/>
    <lineage>
        <taxon>Bacteria</taxon>
        <taxon>Pseudomonadati</taxon>
        <taxon>Planctomycetota</taxon>
        <taxon>Planctomycetia</taxon>
        <taxon>Pirellulales</taxon>
        <taxon>Lacipirellulaceae</taxon>
        <taxon>Pirellulimonas</taxon>
    </lineage>
</organism>
<evidence type="ECO:0000313" key="2">
    <source>
        <dbReference type="Proteomes" id="UP000317429"/>
    </source>
</evidence>
<protein>
    <submittedName>
        <fullName evidence="1">Uncharacterized protein</fullName>
    </submittedName>
</protein>
<dbReference type="OrthoDB" id="296115at2"/>
<reference evidence="1 2" key="1">
    <citation type="submission" date="2019-02" db="EMBL/GenBank/DDBJ databases">
        <title>Deep-cultivation of Planctomycetes and their phenomic and genomic characterization uncovers novel biology.</title>
        <authorList>
            <person name="Wiegand S."/>
            <person name="Jogler M."/>
            <person name="Boedeker C."/>
            <person name="Pinto D."/>
            <person name="Vollmers J."/>
            <person name="Rivas-Marin E."/>
            <person name="Kohn T."/>
            <person name="Peeters S.H."/>
            <person name="Heuer A."/>
            <person name="Rast P."/>
            <person name="Oberbeckmann S."/>
            <person name="Bunk B."/>
            <person name="Jeske O."/>
            <person name="Meyerdierks A."/>
            <person name="Storesund J.E."/>
            <person name="Kallscheuer N."/>
            <person name="Luecker S."/>
            <person name="Lage O.M."/>
            <person name="Pohl T."/>
            <person name="Merkel B.J."/>
            <person name="Hornburger P."/>
            <person name="Mueller R.-W."/>
            <person name="Bruemmer F."/>
            <person name="Labrenz M."/>
            <person name="Spormann A.M."/>
            <person name="Op den Camp H."/>
            <person name="Overmann J."/>
            <person name="Amann R."/>
            <person name="Jetten M.S.M."/>
            <person name="Mascher T."/>
            <person name="Medema M.H."/>
            <person name="Devos D.P."/>
            <person name="Kaster A.-K."/>
            <person name="Ovreas L."/>
            <person name="Rohde M."/>
            <person name="Galperin M.Y."/>
            <person name="Jogler C."/>
        </authorList>
    </citation>
    <scope>NUCLEOTIDE SEQUENCE [LARGE SCALE GENOMIC DNA]</scope>
    <source>
        <strain evidence="1 2">Pla175</strain>
    </source>
</reference>
<dbReference type="Proteomes" id="UP000317429">
    <property type="component" value="Chromosome"/>
</dbReference>
<sequence length="85" mass="9603">MTALPTGVTRDRHAGGSIGLDNCHAVQIRLHDLPGRIGRCVVVWRDSPPLLRPGRRGQAIRELRRGDLVRLRGRIECVRELVLHR</sequence>
<proteinExistence type="predicted"/>
<evidence type="ECO:0000313" key="1">
    <source>
        <dbReference type="EMBL" id="QDU87923.1"/>
    </source>
</evidence>
<accession>A0A518D8X7</accession>
<keyword evidence="2" id="KW-1185">Reference proteome</keyword>
<dbReference type="EMBL" id="CP036291">
    <property type="protein sequence ID" value="QDU87923.1"/>
    <property type="molecule type" value="Genomic_DNA"/>
</dbReference>
<gene>
    <name evidence="1" type="ORF">Pla175_12900</name>
</gene>
<name>A0A518D8X7_9BACT</name>
<dbReference type="KEGG" id="pnd:Pla175_12900"/>